<gene>
    <name evidence="6" type="ORF">X797_006993</name>
</gene>
<proteinExistence type="predicted"/>
<evidence type="ECO:0000313" key="6">
    <source>
        <dbReference type="EMBL" id="EXU99864.1"/>
    </source>
</evidence>
<sequence length="327" mass="34860">MTGTAEAASSSNDAAAAAQRASEQARLRRERREAKIKAGGAARLSKINGMAGRVVHAKPAADDDHATPAAADKPTSPSKPQTHGDPDEVDISQHFYTPQTTARPAPASSSPGPEAAISEAQLRQMMLGFDRPSNPNTPGSSTPSSMPNMDDDPLMKMMTQMMGQAGASPFPGMPPMPGQQAPQAAAAAASAPSAYHTTWRVIHALIALSLGLYLTLFTTFAGTKTERDAAALAHVQHTPADDDNEHHKRTFFWIFATSEAVLLTTRVFLDRGRAPPPGILWTIVGYLPEPIRGYVSVGLKYGQIFTTVRTDILTCMFVLGACSWLRA</sequence>
<feature type="compositionally biased region" description="Low complexity" evidence="4">
    <location>
        <begin position="132"/>
        <end position="148"/>
    </location>
</feature>
<feature type="compositionally biased region" description="Low complexity" evidence="4">
    <location>
        <begin position="1"/>
        <end position="22"/>
    </location>
</feature>
<evidence type="ECO:0000256" key="3">
    <source>
        <dbReference type="ARBA" id="ARBA00023136"/>
    </source>
</evidence>
<comment type="caution">
    <text evidence="6">The sequence shown here is derived from an EMBL/GenBank/DDBJ whole genome shotgun (WGS) entry which is preliminary data.</text>
</comment>
<dbReference type="InterPro" id="IPR028143">
    <property type="entry name" value="Get2/sif1"/>
</dbReference>
<name>A0A014PQB4_9HYPO</name>
<dbReference type="PANTHER" id="PTHR28263:SF1">
    <property type="entry name" value="GOLGI TO ER TRAFFIC PROTEIN 2"/>
    <property type="match status" value="1"/>
</dbReference>
<evidence type="ECO:0000256" key="2">
    <source>
        <dbReference type="ARBA" id="ARBA00022989"/>
    </source>
</evidence>
<evidence type="ECO:0000256" key="1">
    <source>
        <dbReference type="ARBA" id="ARBA00022692"/>
    </source>
</evidence>
<dbReference type="GO" id="GO:0006890">
    <property type="term" value="P:retrograde vesicle-mediated transport, Golgi to endoplasmic reticulum"/>
    <property type="evidence" value="ECO:0007669"/>
    <property type="project" value="TreeGrafter"/>
</dbReference>
<accession>A0A014PQB4</accession>
<feature type="transmembrane region" description="Helical" evidence="5">
    <location>
        <begin position="201"/>
        <end position="222"/>
    </location>
</feature>
<dbReference type="eggNOG" id="ENOG502S1RY">
    <property type="taxonomic scope" value="Eukaryota"/>
</dbReference>
<keyword evidence="2 5" id="KW-1133">Transmembrane helix</keyword>
<evidence type="ECO:0008006" key="8">
    <source>
        <dbReference type="Google" id="ProtNLM"/>
    </source>
</evidence>
<keyword evidence="3 5" id="KW-0472">Membrane</keyword>
<dbReference type="HOGENOM" id="CLU_819228_0_0_1"/>
<evidence type="ECO:0000256" key="5">
    <source>
        <dbReference type="SAM" id="Phobius"/>
    </source>
</evidence>
<dbReference type="AlphaFoldDB" id="A0A014PQB4"/>
<organism evidence="6 7">
    <name type="scientific">Metarhizium robertsii</name>
    <dbReference type="NCBI Taxonomy" id="568076"/>
    <lineage>
        <taxon>Eukaryota</taxon>
        <taxon>Fungi</taxon>
        <taxon>Dikarya</taxon>
        <taxon>Ascomycota</taxon>
        <taxon>Pezizomycotina</taxon>
        <taxon>Sordariomycetes</taxon>
        <taxon>Hypocreomycetidae</taxon>
        <taxon>Hypocreales</taxon>
        <taxon>Clavicipitaceae</taxon>
        <taxon>Metarhizium</taxon>
    </lineage>
</organism>
<feature type="region of interest" description="Disordered" evidence="4">
    <location>
        <begin position="128"/>
        <end position="154"/>
    </location>
</feature>
<protein>
    <recommendedName>
        <fullName evidence="8">GET complex, subunit GET2</fullName>
    </recommendedName>
</protein>
<evidence type="ECO:0000313" key="7">
    <source>
        <dbReference type="Proteomes" id="UP000030151"/>
    </source>
</evidence>
<reference evidence="6 7" key="1">
    <citation type="submission" date="2014-02" db="EMBL/GenBank/DDBJ databases">
        <title>The genome sequence of the entomopathogenic fungus Metarhizium robertsii ARSEF 2575.</title>
        <authorList>
            <person name="Giuliano Garisto Donzelli B."/>
            <person name="Roe B.A."/>
            <person name="Macmil S.L."/>
            <person name="Krasnoff S.B."/>
            <person name="Gibson D.M."/>
        </authorList>
    </citation>
    <scope>NUCLEOTIDE SEQUENCE [LARGE SCALE GENOMIC DNA]</scope>
    <source>
        <strain evidence="6 7">ARSEF 2575</strain>
    </source>
</reference>
<feature type="compositionally biased region" description="Basic and acidic residues" evidence="4">
    <location>
        <begin position="23"/>
        <end position="36"/>
    </location>
</feature>
<dbReference type="OrthoDB" id="5393181at2759"/>
<dbReference type="PANTHER" id="PTHR28263">
    <property type="entry name" value="GOLGI TO ER TRAFFIC PROTEIN 2"/>
    <property type="match status" value="1"/>
</dbReference>
<keyword evidence="1 5" id="KW-0812">Transmembrane</keyword>
<evidence type="ECO:0000256" key="4">
    <source>
        <dbReference type="SAM" id="MobiDB-lite"/>
    </source>
</evidence>
<dbReference type="EMBL" id="JELW01000016">
    <property type="protein sequence ID" value="EXU99864.1"/>
    <property type="molecule type" value="Genomic_DNA"/>
</dbReference>
<dbReference type="Pfam" id="PF08690">
    <property type="entry name" value="GET2"/>
    <property type="match status" value="1"/>
</dbReference>
<feature type="region of interest" description="Disordered" evidence="4">
    <location>
        <begin position="1"/>
        <end position="94"/>
    </location>
</feature>
<dbReference type="Proteomes" id="UP000030151">
    <property type="component" value="Unassembled WGS sequence"/>
</dbReference>